<sequence length="130" mass="15924">MEEKKSGRNRWLHIRLTKEEFDFIDKNFKASACRKRSDFVRRNLLRKPIVMRYRNESLDKLLQELIQLRTQLNFMGNNFNQSVKKLHTLFEISDLRVWILSFESERKKYFSLVEEIKKQIENLAQKWLQS</sequence>
<dbReference type="EMBL" id="JPRM01000045">
    <property type="protein sequence ID" value="KFF09832.1"/>
    <property type="molecule type" value="Genomic_DNA"/>
</dbReference>
<accession>A0A085ZZG8</accession>
<reference evidence="2 4" key="2">
    <citation type="submission" date="2016-11" db="EMBL/GenBank/DDBJ databases">
        <title>Whole genomes of Flavobacteriaceae.</title>
        <authorList>
            <person name="Stine C."/>
            <person name="Li C."/>
            <person name="Tadesse D."/>
        </authorList>
    </citation>
    <scope>NUCLEOTIDE SEQUENCE [LARGE SCALE GENOMIC DNA]</scope>
    <source>
        <strain evidence="2 4">ATCC 29551</strain>
    </source>
</reference>
<evidence type="ECO:0000313" key="1">
    <source>
        <dbReference type="EMBL" id="KFF09832.1"/>
    </source>
</evidence>
<gene>
    <name evidence="2" type="ORF">B0A62_22910</name>
    <name evidence="1" type="ORF">IW20_22230</name>
</gene>
<dbReference type="eggNOG" id="ENOG5032EZV">
    <property type="taxonomic scope" value="Bacteria"/>
</dbReference>
<protein>
    <submittedName>
        <fullName evidence="1">Mobilization protein</fullName>
    </submittedName>
</protein>
<keyword evidence="4" id="KW-1185">Reference proteome</keyword>
<comment type="caution">
    <text evidence="1">The sequence shown here is derived from an EMBL/GenBank/DDBJ whole genome shotgun (WGS) entry which is preliminary data.</text>
</comment>
<dbReference type="STRING" id="991.IW20_22230"/>
<evidence type="ECO:0000313" key="3">
    <source>
        <dbReference type="Proteomes" id="UP000028712"/>
    </source>
</evidence>
<dbReference type="Proteomes" id="UP000198424">
    <property type="component" value="Unassembled WGS sequence"/>
</dbReference>
<name>A0A085ZZG8_FLAHY</name>
<dbReference type="AlphaFoldDB" id="A0A085ZZG8"/>
<organism evidence="1 3">
    <name type="scientific">Flavobacterium hydatis</name>
    <name type="common">Cytophaga aquatilis</name>
    <dbReference type="NCBI Taxonomy" id="991"/>
    <lineage>
        <taxon>Bacteria</taxon>
        <taxon>Pseudomonadati</taxon>
        <taxon>Bacteroidota</taxon>
        <taxon>Flavobacteriia</taxon>
        <taxon>Flavobacteriales</taxon>
        <taxon>Flavobacteriaceae</taxon>
        <taxon>Flavobacterium</taxon>
    </lineage>
</organism>
<proteinExistence type="predicted"/>
<dbReference type="OrthoDB" id="950459at2"/>
<dbReference type="Proteomes" id="UP000028712">
    <property type="component" value="Unassembled WGS sequence"/>
</dbReference>
<dbReference type="EMBL" id="MUGY01000040">
    <property type="protein sequence ID" value="OXA87341.1"/>
    <property type="molecule type" value="Genomic_DNA"/>
</dbReference>
<dbReference type="Pfam" id="PF19514">
    <property type="entry name" value="MobC_2"/>
    <property type="match status" value="1"/>
</dbReference>
<reference evidence="1 3" key="1">
    <citation type="submission" date="2014-07" db="EMBL/GenBank/DDBJ databases">
        <title>Genome of Flavobacterium hydatis DSM 2063.</title>
        <authorList>
            <person name="Pipes S.E."/>
            <person name="Stropko S.J."/>
            <person name="Newman J.D."/>
        </authorList>
    </citation>
    <scope>NUCLEOTIDE SEQUENCE [LARGE SCALE GENOMIC DNA]</scope>
    <source>
        <strain evidence="1 3">DSM 2063</strain>
    </source>
</reference>
<dbReference type="InterPro" id="IPR045788">
    <property type="entry name" value="MobC_2"/>
</dbReference>
<evidence type="ECO:0000313" key="2">
    <source>
        <dbReference type="EMBL" id="OXA87341.1"/>
    </source>
</evidence>
<evidence type="ECO:0000313" key="4">
    <source>
        <dbReference type="Proteomes" id="UP000198424"/>
    </source>
</evidence>